<dbReference type="InterPro" id="IPR016164">
    <property type="entry name" value="FAD-linked_Oxase-like_C"/>
</dbReference>
<evidence type="ECO:0000256" key="3">
    <source>
        <dbReference type="ARBA" id="ARBA00022827"/>
    </source>
</evidence>
<evidence type="ECO:0000313" key="5">
    <source>
        <dbReference type="Proteomes" id="UP000237378"/>
    </source>
</evidence>
<dbReference type="InterPro" id="IPR016166">
    <property type="entry name" value="FAD-bd_PCMH"/>
</dbReference>
<comment type="similarity">
    <text evidence="1">Belongs to the FAD-binding oxidoreductase/transferase type 4 family.</text>
</comment>
<comment type="caution">
    <text evidence="4">The sequence shown here is derived from an EMBL/GenBank/DDBJ whole genome shotgun (WGS) entry which is preliminary data.</text>
</comment>
<dbReference type="Proteomes" id="UP000237378">
    <property type="component" value="Unassembled WGS sequence"/>
</dbReference>
<dbReference type="Gene3D" id="3.30.465.10">
    <property type="match status" value="1"/>
</dbReference>
<dbReference type="InterPro" id="IPR036318">
    <property type="entry name" value="FAD-bd_PCMH-like_sf"/>
</dbReference>
<dbReference type="InterPro" id="IPR006094">
    <property type="entry name" value="Oxid_FAD_bind_N"/>
</dbReference>
<dbReference type="Pfam" id="PF01565">
    <property type="entry name" value="FAD_binding_4"/>
    <property type="match status" value="1"/>
</dbReference>
<dbReference type="GO" id="GO:0071949">
    <property type="term" value="F:FAD binding"/>
    <property type="evidence" value="ECO:0007669"/>
    <property type="project" value="InterPro"/>
</dbReference>
<accession>A0A1X0ZY13</accession>
<protein>
    <submittedName>
        <fullName evidence="4">FAD-binding protein</fullName>
    </submittedName>
</protein>
<evidence type="ECO:0000256" key="1">
    <source>
        <dbReference type="ARBA" id="ARBA00008000"/>
    </source>
</evidence>
<reference evidence="4 5" key="2">
    <citation type="submission" date="2018-03" db="EMBL/GenBank/DDBJ databases">
        <title>Draft genome of Pseudomonas putida strain KH-18-2.</title>
        <authorList>
            <person name="Yoshizawa S."/>
            <person name="Khan N.H."/>
            <person name="Nishimura M."/>
            <person name="Chiura H.X."/>
            <person name="Ogura Y."/>
            <person name="Hayashi T."/>
            <person name="Kogure K."/>
        </authorList>
    </citation>
    <scope>NUCLEOTIDE SEQUENCE [LARGE SCALE GENOMIC DNA]</scope>
    <source>
        <strain evidence="4 5">KH-18-2</strain>
    </source>
</reference>
<dbReference type="EMBL" id="MING01000019">
    <property type="protein sequence ID" value="POG13208.1"/>
    <property type="molecule type" value="Genomic_DNA"/>
</dbReference>
<keyword evidence="2" id="KW-0285">Flavoprotein</keyword>
<dbReference type="Gene3D" id="3.40.462.10">
    <property type="entry name" value="FAD-linked oxidases, C-terminal domain"/>
    <property type="match status" value="1"/>
</dbReference>
<dbReference type="InterPro" id="IPR016170">
    <property type="entry name" value="Cytok_DH_C_sf"/>
</dbReference>
<dbReference type="GO" id="GO:0004458">
    <property type="term" value="F:D-lactate dehydrogenase (cytochrome) activity"/>
    <property type="evidence" value="ECO:0007669"/>
    <property type="project" value="TreeGrafter"/>
</dbReference>
<dbReference type="SUPFAM" id="SSF56176">
    <property type="entry name" value="FAD-binding/transporter-associated domain-like"/>
    <property type="match status" value="1"/>
</dbReference>
<dbReference type="GO" id="GO:0008720">
    <property type="term" value="F:D-lactate dehydrogenase (NAD+) activity"/>
    <property type="evidence" value="ECO:0007669"/>
    <property type="project" value="TreeGrafter"/>
</dbReference>
<dbReference type="PROSITE" id="PS51387">
    <property type="entry name" value="FAD_PCMH"/>
    <property type="match status" value="1"/>
</dbReference>
<dbReference type="SUPFAM" id="SSF55103">
    <property type="entry name" value="FAD-linked oxidases, C-terminal domain"/>
    <property type="match status" value="1"/>
</dbReference>
<sequence>MRSEPQRLQAALAAWRTLLGDVHVQTDAATLARLRQDTMRSPAHACARLRPANSEEVAACLAIARQHNVALQPASTGNNWGYGGMATTNSHCVQLDLSRMDKILAFDEALAVVTLEPGVTQAALADYLASRDLPFLTPVTGAGPTCSVLANALERGFGITPVTDHWQAVMGLEAILPDGQRYRSPMWAPGTTPCFKWGVGPYLDGLFGQSGLGVVTQMSIALVRRPQVVQPFYFWVDSAAQLPAALDGVKRILDRCGSQVGGINLMNSTRLLSMAYDARPLTQLNQAERDTAARSLALPAWMGVGSIYCEQAQLASLKGIIRTELRRFSSRYLFRSQRQLAWASQALRLLPGAWSRRWRVMLDKLHLGMELMEGRPNQVALPLAYVAGARPQAGALLDPARDNCGLIWYAPILPLRSQQVATFVRHMEHVCQTHRLPCPVTLTTLSGRAIDCTLPLLFDRNDEKATARAEDCYRHLFNSGKQQGVLPYRLPLAFMHLLTDTQAPAWQLGQRLKHALDPQHLLAPGRYCPPAPATGCHSSAMEPLQ</sequence>
<dbReference type="RefSeq" id="WP_021781708.1">
    <property type="nucleotide sequence ID" value="NZ_CP047152.1"/>
</dbReference>
<proteinExistence type="inferred from homology"/>
<dbReference type="PANTHER" id="PTHR11748:SF111">
    <property type="entry name" value="D-LACTATE DEHYDROGENASE, MITOCHONDRIAL-RELATED"/>
    <property type="match status" value="1"/>
</dbReference>
<dbReference type="InterPro" id="IPR016167">
    <property type="entry name" value="FAD-bd_PCMH_sub1"/>
</dbReference>
<dbReference type="PANTHER" id="PTHR11748">
    <property type="entry name" value="D-LACTATE DEHYDROGENASE"/>
    <property type="match status" value="1"/>
</dbReference>
<evidence type="ECO:0000256" key="2">
    <source>
        <dbReference type="ARBA" id="ARBA00022630"/>
    </source>
</evidence>
<evidence type="ECO:0000313" key="4">
    <source>
        <dbReference type="EMBL" id="POG13208.1"/>
    </source>
</evidence>
<name>A0A1X0ZY13_PSEPU</name>
<gene>
    <name evidence="4" type="ORF">BGP82_01760</name>
</gene>
<keyword evidence="3" id="KW-0274">FAD</keyword>
<reference evidence="4 5" key="1">
    <citation type="submission" date="2016-08" db="EMBL/GenBank/DDBJ databases">
        <authorList>
            <person name="Seilhamer J.J."/>
        </authorList>
    </citation>
    <scope>NUCLEOTIDE SEQUENCE [LARGE SCALE GENOMIC DNA]</scope>
    <source>
        <strain evidence="4 5">KH-18-2</strain>
    </source>
</reference>
<dbReference type="Gene3D" id="3.30.43.10">
    <property type="entry name" value="Uridine Diphospho-n-acetylenolpyruvylglucosamine Reductase, domain 2"/>
    <property type="match status" value="1"/>
</dbReference>
<dbReference type="InterPro" id="IPR016169">
    <property type="entry name" value="FAD-bd_PCMH_sub2"/>
</dbReference>
<dbReference type="AlphaFoldDB" id="A0A1X0ZY13"/>
<dbReference type="GO" id="GO:1903457">
    <property type="term" value="P:lactate catabolic process"/>
    <property type="evidence" value="ECO:0007669"/>
    <property type="project" value="TreeGrafter"/>
</dbReference>
<organism evidence="4 5">
    <name type="scientific">Pseudomonas putida</name>
    <name type="common">Arthrobacter siderocapsulatus</name>
    <dbReference type="NCBI Taxonomy" id="303"/>
    <lineage>
        <taxon>Bacteria</taxon>
        <taxon>Pseudomonadati</taxon>
        <taxon>Pseudomonadota</taxon>
        <taxon>Gammaproteobacteria</taxon>
        <taxon>Pseudomonadales</taxon>
        <taxon>Pseudomonadaceae</taxon>
        <taxon>Pseudomonas</taxon>
    </lineage>
</organism>